<dbReference type="PANTHER" id="PTHR44086">
    <property type="entry name" value="THIOSULFATE SULFURTRANSFERASE RDL2, MITOCHONDRIAL-RELATED"/>
    <property type="match status" value="1"/>
</dbReference>
<dbReference type="RefSeq" id="WP_102552553.1">
    <property type="nucleotide sequence ID" value="NZ_MCZF01000142.1"/>
</dbReference>
<accession>A0A2N7JQF9</accession>
<protein>
    <submittedName>
        <fullName evidence="2">Sulfurtransferase</fullName>
    </submittedName>
</protein>
<proteinExistence type="predicted"/>
<evidence type="ECO:0000259" key="1">
    <source>
        <dbReference type="PROSITE" id="PS50206"/>
    </source>
</evidence>
<reference evidence="3" key="1">
    <citation type="submission" date="2016-07" db="EMBL/GenBank/DDBJ databases">
        <title>Nontailed viruses are major unrecognized killers of bacteria in the ocean.</title>
        <authorList>
            <person name="Kauffman K."/>
            <person name="Hussain F."/>
            <person name="Yang J."/>
            <person name="Arevalo P."/>
            <person name="Brown J."/>
            <person name="Cutler M."/>
            <person name="Kelly L."/>
            <person name="Polz M.F."/>
        </authorList>
    </citation>
    <scope>NUCLEOTIDE SEQUENCE [LARGE SCALE GENOMIC DNA]</scope>
    <source>
        <strain evidence="3">10N.261.48.B5</strain>
    </source>
</reference>
<dbReference type="SMART" id="SM00450">
    <property type="entry name" value="RHOD"/>
    <property type="match status" value="1"/>
</dbReference>
<dbReference type="InterPro" id="IPR001763">
    <property type="entry name" value="Rhodanese-like_dom"/>
</dbReference>
<dbReference type="PANTHER" id="PTHR44086:SF13">
    <property type="entry name" value="THIOSULFATE SULFURTRANSFERASE PSPE"/>
    <property type="match status" value="1"/>
</dbReference>
<dbReference type="SUPFAM" id="SSF52821">
    <property type="entry name" value="Rhodanese/Cell cycle control phosphatase"/>
    <property type="match status" value="1"/>
</dbReference>
<dbReference type="Gene3D" id="3.40.250.10">
    <property type="entry name" value="Rhodanese-like domain"/>
    <property type="match status" value="1"/>
</dbReference>
<dbReference type="Proteomes" id="UP000235533">
    <property type="component" value="Unassembled WGS sequence"/>
</dbReference>
<keyword evidence="2" id="KW-0808">Transferase</keyword>
<comment type="caution">
    <text evidence="2">The sequence shown here is derived from an EMBL/GenBank/DDBJ whole genome shotgun (WGS) entry which is preliminary data.</text>
</comment>
<dbReference type="EMBL" id="MCZF01000142">
    <property type="protein sequence ID" value="PMM51991.1"/>
    <property type="molecule type" value="Genomic_DNA"/>
</dbReference>
<gene>
    <name evidence="2" type="ORF">BCT54_23600</name>
</gene>
<name>A0A2N7JQF9_VIBSP</name>
<dbReference type="PROSITE" id="PS50206">
    <property type="entry name" value="RHODANESE_3"/>
    <property type="match status" value="1"/>
</dbReference>
<dbReference type="GO" id="GO:0004792">
    <property type="term" value="F:thiosulfate-cyanide sulfurtransferase activity"/>
    <property type="evidence" value="ECO:0007669"/>
    <property type="project" value="TreeGrafter"/>
</dbReference>
<dbReference type="InterPro" id="IPR036873">
    <property type="entry name" value="Rhodanese-like_dom_sf"/>
</dbReference>
<dbReference type="AlphaFoldDB" id="A0A2N7JQF9"/>
<sequence>MAQTITKGIKALKEEAYKVVEDMSVEEAMALFDSSNDQENKLDDYVFIDVREAEERNKLGIIPGAFTCPRGMLEFLIDPECPVHNKVFNQNKTYVFYCAHGLRSLYAAKMAAEMGLKPVKNLAGGFAVWAESSGKIERSIE</sequence>
<evidence type="ECO:0000313" key="3">
    <source>
        <dbReference type="Proteomes" id="UP000235533"/>
    </source>
</evidence>
<organism evidence="2 3">
    <name type="scientific">Vibrio splendidus</name>
    <dbReference type="NCBI Taxonomy" id="29497"/>
    <lineage>
        <taxon>Bacteria</taxon>
        <taxon>Pseudomonadati</taxon>
        <taxon>Pseudomonadota</taxon>
        <taxon>Gammaproteobacteria</taxon>
        <taxon>Vibrionales</taxon>
        <taxon>Vibrionaceae</taxon>
        <taxon>Vibrio</taxon>
    </lineage>
</organism>
<evidence type="ECO:0000313" key="2">
    <source>
        <dbReference type="EMBL" id="PMM51991.1"/>
    </source>
</evidence>
<dbReference type="Pfam" id="PF00581">
    <property type="entry name" value="Rhodanese"/>
    <property type="match status" value="1"/>
</dbReference>
<feature type="domain" description="Rhodanese" evidence="1">
    <location>
        <begin position="41"/>
        <end position="138"/>
    </location>
</feature>